<dbReference type="Proteomes" id="UP000298551">
    <property type="component" value="Chromosome"/>
</dbReference>
<dbReference type="NCBIfam" id="TIGR02532">
    <property type="entry name" value="IV_pilin_GFxxxE"/>
    <property type="match status" value="1"/>
</dbReference>
<protein>
    <submittedName>
        <fullName evidence="1">Prepilin-type N-terminal cleavage/methylation domain-containing protein</fullName>
    </submittedName>
</protein>
<accession>A0A4D6X428</accession>
<name>A0A4D6X428_PSEPU</name>
<organism evidence="1 2">
    <name type="scientific">Pseudomonas putida</name>
    <name type="common">Arthrobacter siderocapsulatus</name>
    <dbReference type="NCBI Taxonomy" id="303"/>
    <lineage>
        <taxon>Bacteria</taxon>
        <taxon>Pseudomonadati</taxon>
        <taxon>Pseudomonadota</taxon>
        <taxon>Gammaproteobacteria</taxon>
        <taxon>Pseudomonadales</taxon>
        <taxon>Pseudomonadaceae</taxon>
        <taxon>Pseudomonas</taxon>
    </lineage>
</organism>
<dbReference type="Pfam" id="PF07963">
    <property type="entry name" value="N_methyl"/>
    <property type="match status" value="1"/>
</dbReference>
<dbReference type="AlphaFoldDB" id="A0A4D6X428"/>
<sequence>MREQQRGMTLLEVLLAMGVLAVGLFAAASLQLQALRATEAALGDTQAALAAHAEQERARAARGGQP</sequence>
<dbReference type="InterPro" id="IPR012902">
    <property type="entry name" value="N_methyl_site"/>
</dbReference>
<evidence type="ECO:0000313" key="1">
    <source>
        <dbReference type="EMBL" id="QCI10719.1"/>
    </source>
</evidence>
<dbReference type="PROSITE" id="PS00409">
    <property type="entry name" value="PROKAR_NTER_METHYL"/>
    <property type="match status" value="1"/>
</dbReference>
<reference evidence="2" key="1">
    <citation type="submission" date="2019-04" db="EMBL/GenBank/DDBJ databases">
        <title>Genome sequence of Pseudomonas putida 1290, an auxin catabolizing strain.</title>
        <authorList>
            <person name="Laird T.S."/>
            <person name="Leveau J.H.J."/>
        </authorList>
    </citation>
    <scope>NUCLEOTIDE SEQUENCE [LARGE SCALE GENOMIC DNA]</scope>
    <source>
        <strain evidence="2">1290</strain>
    </source>
</reference>
<dbReference type="RefSeq" id="WP_136912925.1">
    <property type="nucleotide sequence ID" value="NZ_CP039371.1"/>
</dbReference>
<dbReference type="EMBL" id="CP039371">
    <property type="protein sequence ID" value="QCI10719.1"/>
    <property type="molecule type" value="Genomic_DNA"/>
</dbReference>
<proteinExistence type="predicted"/>
<gene>
    <name evidence="1" type="ORF">E6B08_04550</name>
</gene>
<evidence type="ECO:0000313" key="2">
    <source>
        <dbReference type="Proteomes" id="UP000298551"/>
    </source>
</evidence>